<sequence>MALRERSKMMSVTVDAIKTIQDFVDNYDAEVDQSKIESRLMRLDQLYSRFEAVSIEVELLMDEEAETKATFTKNRSEMEDTYYALRDFLTLNKPDKLSSPNSSHVSSSVVRLPKIDLPTFDGEIDNWIPFHDAYRSLIHNNKDLAAVDKFHYLMAALKDPVKRLLDTTSITGNNYKIAWDLLVSRYDNKRLLIKNHINSLFNVEPVEEESSVAILALVDHFERHVKILATLGEPTTE</sequence>
<reference evidence="2" key="1">
    <citation type="journal article" date="2015" name="Proc. Natl. Acad. Sci. U.S.A.">
        <title>Genome sequence of the Asian Tiger mosquito, Aedes albopictus, reveals insights into its biology, genetics, and evolution.</title>
        <authorList>
            <person name="Chen X.G."/>
            <person name="Jiang X."/>
            <person name="Gu J."/>
            <person name="Xu M."/>
            <person name="Wu Y."/>
            <person name="Deng Y."/>
            <person name="Zhang C."/>
            <person name="Bonizzoni M."/>
            <person name="Dermauw W."/>
            <person name="Vontas J."/>
            <person name="Armbruster P."/>
            <person name="Huang X."/>
            <person name="Yang Y."/>
            <person name="Zhang H."/>
            <person name="He W."/>
            <person name="Peng H."/>
            <person name="Liu Y."/>
            <person name="Wu K."/>
            <person name="Chen J."/>
            <person name="Lirakis M."/>
            <person name="Topalis P."/>
            <person name="Van Leeuwen T."/>
            <person name="Hall A.B."/>
            <person name="Jiang X."/>
            <person name="Thorpe C."/>
            <person name="Mueller R.L."/>
            <person name="Sun C."/>
            <person name="Waterhouse R.M."/>
            <person name="Yan G."/>
            <person name="Tu Z.J."/>
            <person name="Fang X."/>
            <person name="James A.A."/>
        </authorList>
    </citation>
    <scope>NUCLEOTIDE SEQUENCE [LARGE SCALE GENOMIC DNA]</scope>
    <source>
        <strain evidence="2">Foshan</strain>
    </source>
</reference>
<reference evidence="1" key="2">
    <citation type="submission" date="2025-05" db="UniProtKB">
        <authorList>
            <consortium name="EnsemblMetazoa"/>
        </authorList>
    </citation>
    <scope>IDENTIFICATION</scope>
    <source>
        <strain evidence="1">Foshan</strain>
    </source>
</reference>
<evidence type="ECO:0000313" key="1">
    <source>
        <dbReference type="EnsemblMetazoa" id="AALFPA23_010164.P14140"/>
    </source>
</evidence>
<dbReference type="Proteomes" id="UP000069940">
    <property type="component" value="Unassembled WGS sequence"/>
</dbReference>
<name>A0ABM1YL50_AEDAL</name>
<organism evidence="1 2">
    <name type="scientific">Aedes albopictus</name>
    <name type="common">Asian tiger mosquito</name>
    <name type="synonym">Stegomyia albopicta</name>
    <dbReference type="NCBI Taxonomy" id="7160"/>
    <lineage>
        <taxon>Eukaryota</taxon>
        <taxon>Metazoa</taxon>
        <taxon>Ecdysozoa</taxon>
        <taxon>Arthropoda</taxon>
        <taxon>Hexapoda</taxon>
        <taxon>Insecta</taxon>
        <taxon>Pterygota</taxon>
        <taxon>Neoptera</taxon>
        <taxon>Endopterygota</taxon>
        <taxon>Diptera</taxon>
        <taxon>Nematocera</taxon>
        <taxon>Culicoidea</taxon>
        <taxon>Culicidae</taxon>
        <taxon>Culicinae</taxon>
        <taxon>Aedini</taxon>
        <taxon>Aedes</taxon>
        <taxon>Stegomyia</taxon>
    </lineage>
</organism>
<dbReference type="RefSeq" id="XP_062714931.1">
    <property type="nucleotide sequence ID" value="XM_062858947.1"/>
</dbReference>
<keyword evidence="2" id="KW-1185">Reference proteome</keyword>
<dbReference type="EnsemblMetazoa" id="AALFPA23_010164.R14140">
    <property type="protein sequence ID" value="AALFPA23_010164.P14140"/>
    <property type="gene ID" value="AALFPA23_010164"/>
</dbReference>
<protein>
    <submittedName>
        <fullName evidence="1">Uncharacterized protein</fullName>
    </submittedName>
</protein>
<proteinExistence type="predicted"/>
<dbReference type="GeneID" id="134291330"/>
<evidence type="ECO:0000313" key="2">
    <source>
        <dbReference type="Proteomes" id="UP000069940"/>
    </source>
</evidence>
<dbReference type="InterPro" id="IPR005312">
    <property type="entry name" value="DUF1759"/>
</dbReference>
<dbReference type="Pfam" id="PF03564">
    <property type="entry name" value="DUF1759"/>
    <property type="match status" value="1"/>
</dbReference>
<dbReference type="PANTHER" id="PTHR22954:SF3">
    <property type="entry name" value="PROTEIN CBG08539"/>
    <property type="match status" value="1"/>
</dbReference>
<dbReference type="PANTHER" id="PTHR22954">
    <property type="entry name" value="RETROVIRAL PROTEASE-RELATED"/>
    <property type="match status" value="1"/>
</dbReference>
<accession>A0ABM1YL50</accession>